<sequence length="1179" mass="127053">MSARRRGQSLSERLRGLFKGRARDRDRLRKPMFTQDYDEVPQRHMMEADKQMVKSRCRSLTAHQKCGTQSSLPGEKNKSPGGDRRADCLDQPRCEQGATSASAGAGRQEGQGEISESETLTDAASPLPPVSPLDLFYHCYVAPYDTRRVIEPDTPTPAPALGKKCVDKKEVFKHGKLLCAKKSSRDNTFGSIDSIHSEDAVGIESGHGADDEDALFETSEVIDARGKQFVADTLKRSGVKAHSLQPRENCPTITPENLKFLIAGPSNKLGELHDKIDAKITMDDLVVNGKPVREKHHLEREYIRPEYVRPLADDVKTCPPTPPLVPGCGLSSEALTFSTSARDFAGREDSQSLNEPDTSDSVNLSAHIENAMVNMKKLQEKVTTSGKYSQVVVTHGASNDTMGASKDVAAGSSSAGETAQGDKVPNETHKYDFSGRVGRHSSFNICGENIYITIGSTKTKIKACRRKHTVRAHSAGIALDGVEAGPSLSKKKSDALHSKKKKLEKKIKKKGKHLSKSSDVKDSVSKTNPENTENVNGISAKELIVGNLDVKDAIINMRGIRSDPVDITTSALQQDNSEKEMMDDVNTHGVDKWHDVESHDSSSSSQNAVCFEPPLCLEGSPEESAVLCAEIENKSNDCRCPSSDLEQAEKEGDNELPESDPAQADHGVDNTADGWVLVTIHSSGQLAQTEIPQAWETVDVLSSSTPETMRIAKRFPQAHKDNNKDILEGKNMETLPHENPNGGEFATVEDEDGEYINQTIYVTVNPHVLSGADRDGDGRTSDSTSATGHSQTVGGHSEATSAPLNNWVKVNQRSPVEEAGANQATGTVSLQPGPVVFAPDQPSPSGQRHYVADVGGAPSDDVDAADVGVATSEDVAVVGVDDATSDDVGVTNGGAVNEDAAVVDVGVAICKNAAVANGGSAVIDDAAAAGADDGECRDVAVNAGFLDVFALKRIWHSQNRTLKKQMTRFRERSNHVIRLQQLIGQLERETAEMRRMLEVLDEQTAALRAEASNLRCTLAGVCDVSGELSRTTEARSLEPACFRRYNNIRTPQDAASLLSAIRSRAKALGELEVLVYRKQLVLHHGLHGSTQDRLPAAKRVIRAIHKGPKSKKPDEASAKKGNIVIEVVSPSLESACAVTPSWSDEVDTESPITTSAPFSESVEGETTPPIYQVVDASNN</sequence>
<evidence type="ECO:0000256" key="1">
    <source>
        <dbReference type="SAM" id="Coils"/>
    </source>
</evidence>
<gene>
    <name evidence="3" type="ORF">EGW08_017475</name>
</gene>
<feature type="compositionally biased region" description="Polar residues" evidence="2">
    <location>
        <begin position="781"/>
        <end position="806"/>
    </location>
</feature>
<feature type="compositionally biased region" description="Basic residues" evidence="2">
    <location>
        <begin position="498"/>
        <end position="515"/>
    </location>
</feature>
<feature type="region of interest" description="Disordered" evidence="2">
    <location>
        <begin position="1"/>
        <end position="127"/>
    </location>
</feature>
<feature type="compositionally biased region" description="Basic and acidic residues" evidence="2">
    <location>
        <begin position="40"/>
        <end position="52"/>
    </location>
</feature>
<comment type="caution">
    <text evidence="3">The sequence shown here is derived from an EMBL/GenBank/DDBJ whole genome shotgun (WGS) entry which is preliminary data.</text>
</comment>
<dbReference type="OrthoDB" id="6161758at2759"/>
<name>A0A433SZQ7_ELYCH</name>
<feature type="region of interest" description="Disordered" evidence="2">
    <location>
        <begin position="1140"/>
        <end position="1179"/>
    </location>
</feature>
<reference evidence="3 4" key="1">
    <citation type="submission" date="2019-01" db="EMBL/GenBank/DDBJ databases">
        <title>A draft genome assembly of the solar-powered sea slug Elysia chlorotica.</title>
        <authorList>
            <person name="Cai H."/>
            <person name="Li Q."/>
            <person name="Fang X."/>
            <person name="Li J."/>
            <person name="Curtis N.E."/>
            <person name="Altenburger A."/>
            <person name="Shibata T."/>
            <person name="Feng M."/>
            <person name="Maeda T."/>
            <person name="Schwartz J.A."/>
            <person name="Shigenobu S."/>
            <person name="Lundholm N."/>
            <person name="Nishiyama T."/>
            <person name="Yang H."/>
            <person name="Hasebe M."/>
            <person name="Li S."/>
            <person name="Pierce S.K."/>
            <person name="Wang J."/>
        </authorList>
    </citation>
    <scope>NUCLEOTIDE SEQUENCE [LARGE SCALE GENOMIC DNA]</scope>
    <source>
        <strain evidence="3">EC2010</strain>
        <tissue evidence="3">Whole organism of an adult</tissue>
    </source>
</reference>
<evidence type="ECO:0000313" key="3">
    <source>
        <dbReference type="EMBL" id="RUS74777.1"/>
    </source>
</evidence>
<feature type="region of interest" description="Disordered" evidence="2">
    <location>
        <begin position="484"/>
        <end position="534"/>
    </location>
</feature>
<dbReference type="Proteomes" id="UP000271974">
    <property type="component" value="Unassembled WGS sequence"/>
</dbReference>
<accession>A0A433SZQ7</accession>
<feature type="region of interest" description="Disordered" evidence="2">
    <location>
        <begin position="638"/>
        <end position="669"/>
    </location>
</feature>
<proteinExistence type="predicted"/>
<dbReference type="AlphaFoldDB" id="A0A433SZQ7"/>
<feature type="region of interest" description="Disordered" evidence="2">
    <location>
        <begin position="767"/>
        <end position="806"/>
    </location>
</feature>
<evidence type="ECO:0000256" key="2">
    <source>
        <dbReference type="SAM" id="MobiDB-lite"/>
    </source>
</evidence>
<dbReference type="EMBL" id="RQTK01000801">
    <property type="protein sequence ID" value="RUS74777.1"/>
    <property type="molecule type" value="Genomic_DNA"/>
</dbReference>
<protein>
    <submittedName>
        <fullName evidence="3">Uncharacterized protein</fullName>
    </submittedName>
</protein>
<keyword evidence="4" id="KW-1185">Reference proteome</keyword>
<keyword evidence="1" id="KW-0175">Coiled coil</keyword>
<feature type="region of interest" description="Disordered" evidence="2">
    <location>
        <begin position="398"/>
        <end position="428"/>
    </location>
</feature>
<feature type="compositionally biased region" description="Basic and acidic residues" evidence="2">
    <location>
        <begin position="75"/>
        <end position="93"/>
    </location>
</feature>
<evidence type="ECO:0000313" key="4">
    <source>
        <dbReference type="Proteomes" id="UP000271974"/>
    </source>
</evidence>
<feature type="coiled-coil region" evidence="1">
    <location>
        <begin position="976"/>
        <end position="1006"/>
    </location>
</feature>
<organism evidence="3 4">
    <name type="scientific">Elysia chlorotica</name>
    <name type="common">Eastern emerald elysia</name>
    <name type="synonym">Sea slug</name>
    <dbReference type="NCBI Taxonomy" id="188477"/>
    <lineage>
        <taxon>Eukaryota</taxon>
        <taxon>Metazoa</taxon>
        <taxon>Spiralia</taxon>
        <taxon>Lophotrochozoa</taxon>
        <taxon>Mollusca</taxon>
        <taxon>Gastropoda</taxon>
        <taxon>Heterobranchia</taxon>
        <taxon>Euthyneura</taxon>
        <taxon>Panpulmonata</taxon>
        <taxon>Sacoglossa</taxon>
        <taxon>Placobranchoidea</taxon>
        <taxon>Plakobranchidae</taxon>
        <taxon>Elysia</taxon>
    </lineage>
</organism>